<dbReference type="Proteomes" id="UP001500556">
    <property type="component" value="Unassembled WGS sequence"/>
</dbReference>
<name>A0ABP8Y0C0_9MICO</name>
<keyword evidence="4" id="KW-0846">Cobalamin</keyword>
<dbReference type="SUPFAM" id="SSF52242">
    <property type="entry name" value="Cobalamin (vitamin B12)-binding domain"/>
    <property type="match status" value="1"/>
</dbReference>
<evidence type="ECO:0000259" key="9">
    <source>
        <dbReference type="PROSITE" id="PS51332"/>
    </source>
</evidence>
<evidence type="ECO:0000256" key="7">
    <source>
        <dbReference type="ARBA" id="ARBA00023285"/>
    </source>
</evidence>
<dbReference type="PROSITE" id="PS51332">
    <property type="entry name" value="B12_BINDING"/>
    <property type="match status" value="1"/>
</dbReference>
<dbReference type="InterPro" id="IPR006099">
    <property type="entry name" value="MeMalonylCoA_mutase_a/b_cat"/>
</dbReference>
<dbReference type="InterPro" id="IPR006098">
    <property type="entry name" value="MMCoA_mutase_a_cat"/>
</dbReference>
<comment type="subunit">
    <text evidence="3">Heterodimer of an alpha and a beta chain.</text>
</comment>
<evidence type="ECO:0000256" key="3">
    <source>
        <dbReference type="ARBA" id="ARBA00011870"/>
    </source>
</evidence>
<keyword evidence="7" id="KW-0170">Cobalt</keyword>
<dbReference type="InterPro" id="IPR016176">
    <property type="entry name" value="Cbl-dep_enz_cat"/>
</dbReference>
<keyword evidence="5" id="KW-0479">Metal-binding</keyword>
<keyword evidence="11" id="KW-1185">Reference proteome</keyword>
<dbReference type="InterPro" id="IPR036724">
    <property type="entry name" value="Cobalamin-bd_sf"/>
</dbReference>
<dbReference type="SUPFAM" id="SSF51703">
    <property type="entry name" value="Cobalamin (vitamin B12)-dependent enzymes"/>
    <property type="match status" value="1"/>
</dbReference>
<organism evidence="10 11">
    <name type="scientific">Pedococcus ginsenosidimutans</name>
    <dbReference type="NCBI Taxonomy" id="490570"/>
    <lineage>
        <taxon>Bacteria</taxon>
        <taxon>Bacillati</taxon>
        <taxon>Actinomycetota</taxon>
        <taxon>Actinomycetes</taxon>
        <taxon>Micrococcales</taxon>
        <taxon>Intrasporangiaceae</taxon>
        <taxon>Pedococcus</taxon>
    </lineage>
</organism>
<sequence length="702" mass="75830">MSEPAEPVAAPSPAPDAPAAPARPERDRPWVMRTYAGHSSAAASNALYRRNLDKGQTGLSVAFDLPTQTGYDPDHPLARGEVGKVGVPVSHVGDMRALFDQIPLDRMNTSMTINATAMWLLSLYQVVAEEQAAAEGRDPAEAVRALAGTTQNDIIKEYLSRGTYVFAPQPSLRLITDMVAYTVAEMPKWNPTNICSYHLQEAGATPVQEIAYAMSTAIAVLDAVRDSGQVPQERFGDVVARISFFVNAGVRFVEEMCKMRAFVQLWDEVTRDRYGVQDPKQRRFRYGVQVNSLGLTEAQPENNVQRIVLEMLAVTLSKDARARAVQLPAWNEALGLPRPWDQQWSLRMQQVLAFESDLLEYDDLFSGSPVVEAKVAELVAGARAEIDRVQELGGAVAAVESGYLKSALVASHSQRRRRIESGEDVVVGVNRFQTTEPNPLTADLDTAIQTVDHDVEARAVDAVRAWREARDADETSRERAADALAALTEAARSGAPLMEASLEAARAGVTTGEWAQALREVFGEYRAPTGVSGSVGVGDGGTDELREVRELVRRTGEELGERLRILVAKPGLDGHSNGAEQVAVRARDAGFEVVYQGIRLTPEQIVAAAVAEDVHLVGISILSGSHMELVPEVLDGLRDAGAADVPVIVGGIIPDSDAKALRELGVAAVFTPKDFGLNGIMGELVQVVRRSRGLGEGRPVPA</sequence>
<evidence type="ECO:0000256" key="6">
    <source>
        <dbReference type="ARBA" id="ARBA00023235"/>
    </source>
</evidence>
<dbReference type="PANTHER" id="PTHR48101:SF3">
    <property type="entry name" value="COENZYME B12-DEPENDENT MUTASE"/>
    <property type="match status" value="1"/>
</dbReference>
<evidence type="ECO:0000256" key="1">
    <source>
        <dbReference type="ARBA" id="ARBA00001922"/>
    </source>
</evidence>
<dbReference type="InterPro" id="IPR006158">
    <property type="entry name" value="Cobalamin-bd"/>
</dbReference>
<proteinExistence type="inferred from homology"/>
<accession>A0ABP8Y0C0</accession>
<evidence type="ECO:0000313" key="11">
    <source>
        <dbReference type="Proteomes" id="UP001500556"/>
    </source>
</evidence>
<evidence type="ECO:0000256" key="2">
    <source>
        <dbReference type="ARBA" id="ARBA00008465"/>
    </source>
</evidence>
<feature type="region of interest" description="Disordered" evidence="8">
    <location>
        <begin position="1"/>
        <end position="26"/>
    </location>
</feature>
<evidence type="ECO:0000313" key="10">
    <source>
        <dbReference type="EMBL" id="GAA4719217.1"/>
    </source>
</evidence>
<dbReference type="NCBIfam" id="TIGR00640">
    <property type="entry name" value="acid_CoA_mut_C"/>
    <property type="match status" value="1"/>
</dbReference>
<dbReference type="Pfam" id="PF01642">
    <property type="entry name" value="MM_CoA_mutase"/>
    <property type="match status" value="1"/>
</dbReference>
<dbReference type="Gene3D" id="3.20.20.240">
    <property type="entry name" value="Methylmalonyl-CoA mutase"/>
    <property type="match status" value="1"/>
</dbReference>
<dbReference type="Pfam" id="PF02310">
    <property type="entry name" value="B12-binding"/>
    <property type="match status" value="1"/>
</dbReference>
<dbReference type="Gene3D" id="3.40.50.280">
    <property type="entry name" value="Cobalamin-binding domain"/>
    <property type="match status" value="1"/>
</dbReference>
<evidence type="ECO:0000256" key="8">
    <source>
        <dbReference type="SAM" id="MobiDB-lite"/>
    </source>
</evidence>
<dbReference type="EMBL" id="BAABLO010000004">
    <property type="protein sequence ID" value="GAA4719217.1"/>
    <property type="molecule type" value="Genomic_DNA"/>
</dbReference>
<dbReference type="NCBIfam" id="TIGR00641">
    <property type="entry name" value="acid_CoA_mut_N"/>
    <property type="match status" value="1"/>
</dbReference>
<evidence type="ECO:0000256" key="4">
    <source>
        <dbReference type="ARBA" id="ARBA00022628"/>
    </source>
</evidence>
<dbReference type="CDD" id="cd02071">
    <property type="entry name" value="MM_CoA_mut_B12_BD"/>
    <property type="match status" value="1"/>
</dbReference>
<gene>
    <name evidence="10" type="ORF">GCM10025782_15660</name>
</gene>
<comment type="similarity">
    <text evidence="2">Belongs to the methylmalonyl-CoA mutase family.</text>
</comment>
<reference evidence="11" key="1">
    <citation type="journal article" date="2019" name="Int. J. Syst. Evol. Microbiol.">
        <title>The Global Catalogue of Microorganisms (GCM) 10K type strain sequencing project: providing services to taxonomists for standard genome sequencing and annotation.</title>
        <authorList>
            <consortium name="The Broad Institute Genomics Platform"/>
            <consortium name="The Broad Institute Genome Sequencing Center for Infectious Disease"/>
            <person name="Wu L."/>
            <person name="Ma J."/>
        </authorList>
    </citation>
    <scope>NUCLEOTIDE SEQUENCE [LARGE SCALE GENOMIC DNA]</scope>
    <source>
        <strain evidence="11">JCM 18961</strain>
    </source>
</reference>
<keyword evidence="6" id="KW-0413">Isomerase</keyword>
<protein>
    <submittedName>
        <fullName evidence="10">Protein meaA</fullName>
    </submittedName>
</protein>
<evidence type="ECO:0000256" key="5">
    <source>
        <dbReference type="ARBA" id="ARBA00022723"/>
    </source>
</evidence>
<dbReference type="PANTHER" id="PTHR48101">
    <property type="entry name" value="METHYLMALONYL-COA MUTASE, MITOCHONDRIAL-RELATED"/>
    <property type="match status" value="1"/>
</dbReference>
<comment type="caution">
    <text evidence="10">The sequence shown here is derived from an EMBL/GenBank/DDBJ whole genome shotgun (WGS) entry which is preliminary data.</text>
</comment>
<comment type="cofactor">
    <cofactor evidence="1">
        <name>adenosylcob(III)alamin</name>
        <dbReference type="ChEBI" id="CHEBI:18408"/>
    </cofactor>
</comment>
<feature type="domain" description="B12-binding" evidence="9">
    <location>
        <begin position="562"/>
        <end position="691"/>
    </location>
</feature>
<dbReference type="InterPro" id="IPR006159">
    <property type="entry name" value="Acid_CoA_mut_C"/>
</dbReference>